<proteinExistence type="predicted"/>
<evidence type="ECO:0000256" key="3">
    <source>
        <dbReference type="ARBA" id="ARBA00022692"/>
    </source>
</evidence>
<organism evidence="10 11">
    <name type="scientific">Alienimonas chondri</name>
    <dbReference type="NCBI Taxonomy" id="2681879"/>
    <lineage>
        <taxon>Bacteria</taxon>
        <taxon>Pseudomonadati</taxon>
        <taxon>Planctomycetota</taxon>
        <taxon>Planctomycetia</taxon>
        <taxon>Planctomycetales</taxon>
        <taxon>Planctomycetaceae</taxon>
        <taxon>Alienimonas</taxon>
    </lineage>
</organism>
<feature type="transmembrane region" description="Helical" evidence="9">
    <location>
        <begin position="219"/>
        <end position="241"/>
    </location>
</feature>
<feature type="transmembrane region" description="Helical" evidence="9">
    <location>
        <begin position="185"/>
        <end position="207"/>
    </location>
</feature>
<evidence type="ECO:0000313" key="11">
    <source>
        <dbReference type="Proteomes" id="UP000609651"/>
    </source>
</evidence>
<keyword evidence="3 9" id="KW-0812">Transmembrane</keyword>
<evidence type="ECO:0000313" key="10">
    <source>
        <dbReference type="EMBL" id="NNJ25518.1"/>
    </source>
</evidence>
<keyword evidence="4" id="KW-0769">Symport</keyword>
<dbReference type="Proteomes" id="UP000609651">
    <property type="component" value="Unassembled WGS sequence"/>
</dbReference>
<accession>A0ABX1VCM5</accession>
<dbReference type="PROSITE" id="PS00714">
    <property type="entry name" value="NA_DICARBOXYL_SYMP_2"/>
    <property type="match status" value="1"/>
</dbReference>
<dbReference type="RefSeq" id="WP_171185615.1">
    <property type="nucleotide sequence ID" value="NZ_WTPX01000039.1"/>
</dbReference>
<feature type="transmembrane region" description="Helical" evidence="9">
    <location>
        <begin position="371"/>
        <end position="393"/>
    </location>
</feature>
<dbReference type="PRINTS" id="PR00173">
    <property type="entry name" value="EDTRNSPORT"/>
</dbReference>
<dbReference type="EMBL" id="WTPX01000039">
    <property type="protein sequence ID" value="NNJ25518.1"/>
    <property type="molecule type" value="Genomic_DNA"/>
</dbReference>
<protein>
    <submittedName>
        <fullName evidence="10">Proton/glutamate-aspartate symporter</fullName>
    </submittedName>
</protein>
<dbReference type="SUPFAM" id="SSF118215">
    <property type="entry name" value="Proton glutamate symport protein"/>
    <property type="match status" value="1"/>
</dbReference>
<dbReference type="InterPro" id="IPR018107">
    <property type="entry name" value="Na-dicarboxylate_symporter_CS"/>
</dbReference>
<keyword evidence="2" id="KW-0813">Transport</keyword>
<feature type="compositionally biased region" description="Pro residues" evidence="8">
    <location>
        <begin position="1"/>
        <end position="12"/>
    </location>
</feature>
<evidence type="ECO:0000256" key="6">
    <source>
        <dbReference type="ARBA" id="ARBA00023136"/>
    </source>
</evidence>
<feature type="transmembrane region" description="Helical" evidence="9">
    <location>
        <begin position="35"/>
        <end position="54"/>
    </location>
</feature>
<reference evidence="10 11" key="1">
    <citation type="journal article" date="2020" name="Syst. Appl. Microbiol.">
        <title>Alienimonas chondri sp. nov., a novel planctomycete isolated from the biofilm of the red alga Chondrus crispus.</title>
        <authorList>
            <person name="Vitorino I."/>
            <person name="Albuquerque L."/>
            <person name="Wiegand S."/>
            <person name="Kallscheuer N."/>
            <person name="da Costa M.S."/>
            <person name="Lobo-da-Cunha A."/>
            <person name="Jogler C."/>
            <person name="Lage O.M."/>
        </authorList>
    </citation>
    <scope>NUCLEOTIDE SEQUENCE [LARGE SCALE GENOMIC DNA]</scope>
    <source>
        <strain evidence="10 11">LzC2</strain>
    </source>
</reference>
<dbReference type="PANTHER" id="PTHR11958">
    <property type="entry name" value="SODIUM/DICARBOXYLATE SYMPORTER-RELATED"/>
    <property type="match status" value="1"/>
</dbReference>
<feature type="transmembrane region" description="Helical" evidence="9">
    <location>
        <begin position="104"/>
        <end position="126"/>
    </location>
</feature>
<evidence type="ECO:0000256" key="2">
    <source>
        <dbReference type="ARBA" id="ARBA00022448"/>
    </source>
</evidence>
<gene>
    <name evidence="10" type="primary">gltP</name>
    <name evidence="10" type="ORF">LzC2_15890</name>
</gene>
<evidence type="ECO:0000256" key="1">
    <source>
        <dbReference type="ARBA" id="ARBA00004141"/>
    </source>
</evidence>
<evidence type="ECO:0000256" key="8">
    <source>
        <dbReference type="SAM" id="MobiDB-lite"/>
    </source>
</evidence>
<evidence type="ECO:0000256" key="9">
    <source>
        <dbReference type="SAM" id="Phobius"/>
    </source>
</evidence>
<evidence type="ECO:0000256" key="4">
    <source>
        <dbReference type="ARBA" id="ARBA00022847"/>
    </source>
</evidence>
<keyword evidence="6 9" id="KW-0472">Membrane</keyword>
<dbReference type="PANTHER" id="PTHR11958:SF63">
    <property type="entry name" value="AMINO ACID TRANSPORTER"/>
    <property type="match status" value="1"/>
</dbReference>
<name>A0ABX1VCM5_9PLAN</name>
<feature type="transmembrane region" description="Helical" evidence="9">
    <location>
        <begin position="334"/>
        <end position="359"/>
    </location>
</feature>
<feature type="transmembrane region" description="Helical" evidence="9">
    <location>
        <begin position="399"/>
        <end position="419"/>
    </location>
</feature>
<evidence type="ECO:0000256" key="7">
    <source>
        <dbReference type="ARBA" id="ARBA00023180"/>
    </source>
</evidence>
<dbReference type="InterPro" id="IPR050746">
    <property type="entry name" value="DAACS"/>
</dbReference>
<dbReference type="Gene3D" id="1.10.3860.10">
    <property type="entry name" value="Sodium:dicarboxylate symporter"/>
    <property type="match status" value="1"/>
</dbReference>
<keyword evidence="5 9" id="KW-1133">Transmembrane helix</keyword>
<comment type="subcellular location">
    <subcellularLocation>
        <location evidence="1">Membrane</location>
        <topology evidence="1">Multi-pass membrane protein</topology>
    </subcellularLocation>
</comment>
<feature type="region of interest" description="Disordered" evidence="8">
    <location>
        <begin position="1"/>
        <end position="29"/>
    </location>
</feature>
<evidence type="ECO:0000256" key="5">
    <source>
        <dbReference type="ARBA" id="ARBA00022989"/>
    </source>
</evidence>
<dbReference type="InterPro" id="IPR036458">
    <property type="entry name" value="Na:dicarbo_symporter_sf"/>
</dbReference>
<comment type="caution">
    <text evidence="10">The sequence shown here is derived from an EMBL/GenBank/DDBJ whole genome shotgun (WGS) entry which is preliminary data.</text>
</comment>
<sequence>MTADPPPPPAAAFPPERTAPENTGDGSQGGGRENLLTGLIFLGIVLALGLAWLAPNVAASFAVGGAVFLSVLKMLVVPLVVTSVVCGVLSMGDVRKLGRPGGATLIYYFCTTAIAVVTGIILVNLFNPGEGIDGSAARVAAGAEVTAKLGEKAVSEPAGIGAIVENLLTMLFTDNLFASAAETDLLPLIVFSLAFAAVLTTMGAAVGTVTKFVTEANDVLMKFVLLVMWTAPLGVFCLVAGQFGEAAATGDFGEEMRKVGWYSATVLTGLAVHAFLTLPLILWVMTRRNPYRFLFQMGRPILTAFATASSSATLPVTMETAIEKAHVKRKSVDFVLPLGATINMDGTALYEAVAALFIAQTLVGSADAIDMGLTTQIIVAATATLAAIGAAGIPQAGLFTLIIVLNAVGLPVELAGLILSVDWLLDRFRTAVNVFGDATGSAIVEKFLPDEPVPTAAGTMIA</sequence>
<dbReference type="Pfam" id="PF00375">
    <property type="entry name" value="SDF"/>
    <property type="match status" value="1"/>
</dbReference>
<feature type="transmembrane region" description="Helical" evidence="9">
    <location>
        <begin position="66"/>
        <end position="92"/>
    </location>
</feature>
<keyword evidence="11" id="KW-1185">Reference proteome</keyword>
<dbReference type="InterPro" id="IPR001991">
    <property type="entry name" value="Na-dicarboxylate_symporter"/>
</dbReference>
<keyword evidence="7" id="KW-0325">Glycoprotein</keyword>
<feature type="transmembrane region" description="Helical" evidence="9">
    <location>
        <begin position="261"/>
        <end position="285"/>
    </location>
</feature>